<proteinExistence type="predicted"/>
<keyword evidence="2" id="KW-0808">Transferase</keyword>
<dbReference type="InterPro" id="IPR050834">
    <property type="entry name" value="Glycosyltransf_2"/>
</dbReference>
<dbReference type="GO" id="GO:0016740">
    <property type="term" value="F:transferase activity"/>
    <property type="evidence" value="ECO:0007669"/>
    <property type="project" value="UniProtKB-KW"/>
</dbReference>
<comment type="caution">
    <text evidence="2">The sequence shown here is derived from an EMBL/GenBank/DDBJ whole genome shotgun (WGS) entry which is preliminary data.</text>
</comment>
<evidence type="ECO:0000259" key="1">
    <source>
        <dbReference type="Pfam" id="PF00535"/>
    </source>
</evidence>
<gene>
    <name evidence="2" type="ORF">E6Q80_01710</name>
</gene>
<dbReference type="InterPro" id="IPR001173">
    <property type="entry name" value="Glyco_trans_2-like"/>
</dbReference>
<dbReference type="InterPro" id="IPR029044">
    <property type="entry name" value="Nucleotide-diphossugar_trans"/>
</dbReference>
<dbReference type="RefSeq" id="WP_276656560.1">
    <property type="nucleotide sequence ID" value="NZ_SSFD01000026.1"/>
</dbReference>
<protein>
    <submittedName>
        <fullName evidence="2">Glycosyltransferase</fullName>
    </submittedName>
</protein>
<sequence>METKPDPIPPATSARISVVMPCYNAAPFVREAVECVMGQTRGDVELIVVDDGSTDASRDLLHALAAAHGPRMRVLHQDRKGPYPARNLGLRHASGGLVAFLDADDYLSPDCLDKLANALERTDADIAYCGWQNVGEGAPGTTPYVPPDYAALDTAAEFLRACPWPIHAALVRRAAIDAVGGFSERCFSAMDYDLWLRLYAHTQKIVRVPEVMAFYRWHGGGQISKTRWKQVLDALQVRRDFVAAHPERVAHLPAARLAELTDGYLLREAYRAYWRRDLDDAQVLLRAALREGAWQLRDLKYILPALLPAPLFRRLVGLAGGRA</sequence>
<name>A0A5C7T7Q2_THASP</name>
<dbReference type="PANTHER" id="PTHR43685:SF2">
    <property type="entry name" value="GLYCOSYLTRANSFERASE 2-LIKE DOMAIN-CONTAINING PROTEIN"/>
    <property type="match status" value="1"/>
</dbReference>
<feature type="domain" description="Glycosyltransferase 2-like" evidence="1">
    <location>
        <begin position="17"/>
        <end position="143"/>
    </location>
</feature>
<evidence type="ECO:0000313" key="3">
    <source>
        <dbReference type="Proteomes" id="UP000321192"/>
    </source>
</evidence>
<reference evidence="2 3" key="1">
    <citation type="submission" date="2018-09" db="EMBL/GenBank/DDBJ databases">
        <title>Metagenome Assembled Genomes from an Advanced Water Purification Facility.</title>
        <authorList>
            <person name="Stamps B.W."/>
            <person name="Spear J.R."/>
        </authorList>
    </citation>
    <scope>NUCLEOTIDE SEQUENCE [LARGE SCALE GENOMIC DNA]</scope>
    <source>
        <strain evidence="2">Bin_27_1</strain>
    </source>
</reference>
<dbReference type="EMBL" id="SSFD01000026">
    <property type="protein sequence ID" value="TXH91839.1"/>
    <property type="molecule type" value="Genomic_DNA"/>
</dbReference>
<dbReference type="Gene3D" id="3.90.550.10">
    <property type="entry name" value="Spore Coat Polysaccharide Biosynthesis Protein SpsA, Chain A"/>
    <property type="match status" value="1"/>
</dbReference>
<dbReference type="Pfam" id="PF00535">
    <property type="entry name" value="Glycos_transf_2"/>
    <property type="match status" value="1"/>
</dbReference>
<evidence type="ECO:0000313" key="2">
    <source>
        <dbReference type="EMBL" id="TXH91839.1"/>
    </source>
</evidence>
<organism evidence="2 3">
    <name type="scientific">Thauera aminoaromatica</name>
    <dbReference type="NCBI Taxonomy" id="164330"/>
    <lineage>
        <taxon>Bacteria</taxon>
        <taxon>Pseudomonadati</taxon>
        <taxon>Pseudomonadota</taxon>
        <taxon>Betaproteobacteria</taxon>
        <taxon>Rhodocyclales</taxon>
        <taxon>Zoogloeaceae</taxon>
        <taxon>Thauera</taxon>
    </lineage>
</organism>
<accession>A0A5C7T7Q2</accession>
<dbReference type="PANTHER" id="PTHR43685">
    <property type="entry name" value="GLYCOSYLTRANSFERASE"/>
    <property type="match status" value="1"/>
</dbReference>
<dbReference type="Proteomes" id="UP000321192">
    <property type="component" value="Unassembled WGS sequence"/>
</dbReference>
<dbReference type="SUPFAM" id="SSF53448">
    <property type="entry name" value="Nucleotide-diphospho-sugar transferases"/>
    <property type="match status" value="1"/>
</dbReference>
<dbReference type="AlphaFoldDB" id="A0A5C7T7Q2"/>